<dbReference type="SMART" id="SM01374">
    <property type="entry name" value="Ribosomal_L14"/>
    <property type="match status" value="1"/>
</dbReference>
<dbReference type="Pfam" id="PF00238">
    <property type="entry name" value="Ribosomal_L14"/>
    <property type="match status" value="1"/>
</dbReference>
<dbReference type="OrthoDB" id="23569at2157"/>
<dbReference type="GO" id="GO:0022625">
    <property type="term" value="C:cytosolic large ribosomal subunit"/>
    <property type="evidence" value="ECO:0007669"/>
    <property type="project" value="TreeGrafter"/>
</dbReference>
<reference evidence="8 9" key="1">
    <citation type="submission" date="2017-11" db="EMBL/GenBank/DDBJ databases">
        <title>Isolation and Characterization of Methanofollis Species from Methane Seep Offshore SW Taiwan.</title>
        <authorList>
            <person name="Teng N.-H."/>
            <person name="Lai M.-C."/>
            <person name="Chen S.-C."/>
        </authorList>
    </citation>
    <scope>NUCLEOTIDE SEQUENCE [LARGE SCALE GENOMIC DNA]</scope>
    <source>
        <strain evidence="8 9">FWC-SCC2</strain>
    </source>
</reference>
<keyword evidence="4 6" id="KW-0689">Ribosomal protein</keyword>
<dbReference type="InterPro" id="IPR036853">
    <property type="entry name" value="Ribosomal_uL14_sf"/>
</dbReference>
<evidence type="ECO:0000256" key="7">
    <source>
        <dbReference type="RuleBase" id="RU003949"/>
    </source>
</evidence>
<evidence type="ECO:0000313" key="9">
    <source>
        <dbReference type="Proteomes" id="UP000292580"/>
    </source>
</evidence>
<evidence type="ECO:0000313" key="8">
    <source>
        <dbReference type="EMBL" id="TAJ45263.1"/>
    </source>
</evidence>
<dbReference type="InterPro" id="IPR000218">
    <property type="entry name" value="Ribosomal_uL14"/>
</dbReference>
<dbReference type="FunFam" id="2.40.150.20:FF:000007">
    <property type="entry name" value="50S ribosomal protein L14"/>
    <property type="match status" value="1"/>
</dbReference>
<accession>A0A483CQ70</accession>
<dbReference type="Gene3D" id="2.40.150.20">
    <property type="entry name" value="Ribosomal protein L14"/>
    <property type="match status" value="1"/>
</dbReference>
<dbReference type="PANTHER" id="PTHR11761:SF8">
    <property type="entry name" value="LARGE RIBOSOMAL SUBUNIT PROTEIN UL14"/>
    <property type="match status" value="1"/>
</dbReference>
<dbReference type="Proteomes" id="UP000292580">
    <property type="component" value="Unassembled WGS sequence"/>
</dbReference>
<gene>
    <name evidence="6" type="primary">rpl14</name>
    <name evidence="8" type="ORF">CUJ86_00485</name>
</gene>
<dbReference type="InterPro" id="IPR019971">
    <property type="entry name" value="Ribosomal_uL14_arc"/>
</dbReference>
<evidence type="ECO:0000256" key="2">
    <source>
        <dbReference type="ARBA" id="ARBA00022730"/>
    </source>
</evidence>
<evidence type="ECO:0000256" key="3">
    <source>
        <dbReference type="ARBA" id="ARBA00022884"/>
    </source>
</evidence>
<comment type="caution">
    <text evidence="8">The sequence shown here is derived from an EMBL/GenBank/DDBJ whole genome shotgun (WGS) entry which is preliminary data.</text>
</comment>
<keyword evidence="2 6" id="KW-0699">rRNA-binding</keyword>
<dbReference type="GO" id="GO:0070180">
    <property type="term" value="F:large ribosomal subunit rRNA binding"/>
    <property type="evidence" value="ECO:0007669"/>
    <property type="project" value="TreeGrafter"/>
</dbReference>
<keyword evidence="9" id="KW-1185">Reference proteome</keyword>
<dbReference type="HAMAP" id="MF_01367">
    <property type="entry name" value="Ribosomal_uL14"/>
    <property type="match status" value="1"/>
</dbReference>
<dbReference type="GO" id="GO:0006412">
    <property type="term" value="P:translation"/>
    <property type="evidence" value="ECO:0007669"/>
    <property type="project" value="UniProtKB-UniRule"/>
</dbReference>
<dbReference type="NCBIfam" id="TIGR03673">
    <property type="entry name" value="uL14_arch"/>
    <property type="match status" value="1"/>
</dbReference>
<evidence type="ECO:0000256" key="1">
    <source>
        <dbReference type="ARBA" id="ARBA00010745"/>
    </source>
</evidence>
<comment type="subunit">
    <text evidence="6">Part of the 50S ribosomal subunit. Forms a cluster with proteins L3 and L24e, part of which may contact the 16S rRNA in 2 intersubunit bridges.</text>
</comment>
<evidence type="ECO:0000256" key="4">
    <source>
        <dbReference type="ARBA" id="ARBA00022980"/>
    </source>
</evidence>
<dbReference type="SUPFAM" id="SSF50193">
    <property type="entry name" value="Ribosomal protein L14"/>
    <property type="match status" value="1"/>
</dbReference>
<dbReference type="RefSeq" id="WP_130645608.1">
    <property type="nucleotide sequence ID" value="NZ_PGCL01000001.1"/>
</dbReference>
<evidence type="ECO:0000256" key="6">
    <source>
        <dbReference type="HAMAP-Rule" id="MF_01367"/>
    </source>
</evidence>
<comment type="similarity">
    <text evidence="1 6 7">Belongs to the universal ribosomal protein uL14 family.</text>
</comment>
<dbReference type="GO" id="GO:0003735">
    <property type="term" value="F:structural constituent of ribosome"/>
    <property type="evidence" value="ECO:0007669"/>
    <property type="project" value="InterPro"/>
</dbReference>
<dbReference type="PROSITE" id="PS00049">
    <property type="entry name" value="RIBOSOMAL_L14"/>
    <property type="match status" value="1"/>
</dbReference>
<dbReference type="AlphaFoldDB" id="A0A483CQ70"/>
<name>A0A483CQ70_9EURY</name>
<keyword evidence="5 6" id="KW-0687">Ribonucleoprotein</keyword>
<protein>
    <recommendedName>
        <fullName evidence="6">Large ribosomal subunit protein uL14</fullName>
    </recommendedName>
</protein>
<dbReference type="EMBL" id="PGCL01000001">
    <property type="protein sequence ID" value="TAJ45263.1"/>
    <property type="molecule type" value="Genomic_DNA"/>
</dbReference>
<comment type="function">
    <text evidence="6">Binds to 23S rRNA. Forms part of two intersubunit bridges in the 70S ribosome.</text>
</comment>
<dbReference type="NCBIfam" id="NF006344">
    <property type="entry name" value="PRK08571.1"/>
    <property type="match status" value="1"/>
</dbReference>
<dbReference type="InterPro" id="IPR019972">
    <property type="entry name" value="Ribosomal_uL14_CS"/>
</dbReference>
<dbReference type="PANTHER" id="PTHR11761">
    <property type="entry name" value="50S/60S RIBOSOMAL PROTEIN L14/L23"/>
    <property type="match status" value="1"/>
</dbReference>
<keyword evidence="3 6" id="KW-0694">RNA-binding</keyword>
<evidence type="ECO:0000256" key="5">
    <source>
        <dbReference type="ARBA" id="ARBA00023274"/>
    </source>
</evidence>
<organism evidence="8 9">
    <name type="scientific">Methanofollis fontis</name>
    <dbReference type="NCBI Taxonomy" id="2052832"/>
    <lineage>
        <taxon>Archaea</taxon>
        <taxon>Methanobacteriati</taxon>
        <taxon>Methanobacteriota</taxon>
        <taxon>Stenosarchaea group</taxon>
        <taxon>Methanomicrobia</taxon>
        <taxon>Methanomicrobiales</taxon>
        <taxon>Methanomicrobiaceae</taxon>
        <taxon>Methanofollis</taxon>
    </lineage>
</organism>
<proteinExistence type="inferred from homology"/>
<dbReference type="CDD" id="cd00337">
    <property type="entry name" value="Ribosomal_uL14"/>
    <property type="match status" value="1"/>
</dbReference>
<sequence>MKAKLSRIPRAVHTGTRLVCADNTGARVVEIVSVDGYHGVRRRQPKLGIGDMATVSVKKGTPDMRRKLIKAVVIRQRKEMRRPNGLRVGFDDNAVVIVDERGEPKGTEIKGPVAREVAERFPKIGSTATIIV</sequence>